<protein>
    <submittedName>
        <fullName evidence="1">Uncharacterized protein</fullName>
    </submittedName>
</protein>
<evidence type="ECO:0000313" key="2">
    <source>
        <dbReference type="Proteomes" id="UP000553632"/>
    </source>
</evidence>
<gene>
    <name evidence="1" type="ORF">FOZ63_016666</name>
</gene>
<dbReference type="AlphaFoldDB" id="A0A7J6T7B8"/>
<feature type="non-terminal residue" evidence="1">
    <location>
        <position position="95"/>
    </location>
</feature>
<organism evidence="1 2">
    <name type="scientific">Perkinsus olseni</name>
    <name type="common">Perkinsus atlanticus</name>
    <dbReference type="NCBI Taxonomy" id="32597"/>
    <lineage>
        <taxon>Eukaryota</taxon>
        <taxon>Sar</taxon>
        <taxon>Alveolata</taxon>
        <taxon>Perkinsozoa</taxon>
        <taxon>Perkinsea</taxon>
        <taxon>Perkinsida</taxon>
        <taxon>Perkinsidae</taxon>
        <taxon>Perkinsus</taxon>
    </lineage>
</organism>
<keyword evidence="2" id="KW-1185">Reference proteome</keyword>
<feature type="non-terminal residue" evidence="1">
    <location>
        <position position="1"/>
    </location>
</feature>
<dbReference type="Proteomes" id="UP000553632">
    <property type="component" value="Unassembled WGS sequence"/>
</dbReference>
<proteinExistence type="predicted"/>
<name>A0A7J6T7B8_PEROL</name>
<comment type="caution">
    <text evidence="1">The sequence shown here is derived from an EMBL/GenBank/DDBJ whole genome shotgun (WGS) entry which is preliminary data.</text>
</comment>
<evidence type="ECO:0000313" key="1">
    <source>
        <dbReference type="EMBL" id="KAF4740995.1"/>
    </source>
</evidence>
<dbReference type="EMBL" id="JABANO010012922">
    <property type="protein sequence ID" value="KAF4740995.1"/>
    <property type="molecule type" value="Genomic_DNA"/>
</dbReference>
<reference evidence="1 2" key="1">
    <citation type="submission" date="2020-04" db="EMBL/GenBank/DDBJ databases">
        <title>Perkinsus olseni comparative genomics.</title>
        <authorList>
            <person name="Bogema D.R."/>
        </authorList>
    </citation>
    <scope>NUCLEOTIDE SEQUENCE [LARGE SCALE GENOMIC DNA]</scope>
    <source>
        <strain evidence="1 2">ATCC PRA-207</strain>
    </source>
</reference>
<sequence>AVCSLKIRATLLQEKALSSKTEEERSVLEEMVDPPNSDALECMRNHYERIVLELRQREAHLCEELSRAREVPSGPREPALRLKQEPCVAPLQLPG</sequence>
<accession>A0A7J6T7B8</accession>